<dbReference type="RefSeq" id="WP_267300415.1">
    <property type="nucleotide sequence ID" value="NZ_JAOQJZ010000002.1"/>
</dbReference>
<dbReference type="AlphaFoldDB" id="A0AAE3IF81"/>
<protein>
    <submittedName>
        <fullName evidence="1">Uncharacterized protein</fullName>
    </submittedName>
</protein>
<dbReference type="Proteomes" id="UP001208131">
    <property type="component" value="Unassembled WGS sequence"/>
</dbReference>
<keyword evidence="2" id="KW-1185">Reference proteome</keyword>
<evidence type="ECO:0000313" key="2">
    <source>
        <dbReference type="Proteomes" id="UP001208131"/>
    </source>
</evidence>
<proteinExistence type="predicted"/>
<dbReference type="EMBL" id="JAOQJZ010000002">
    <property type="protein sequence ID" value="MCU6704900.1"/>
    <property type="molecule type" value="Genomic_DNA"/>
</dbReference>
<evidence type="ECO:0000313" key="1">
    <source>
        <dbReference type="EMBL" id="MCU6704900.1"/>
    </source>
</evidence>
<organism evidence="1 2">
    <name type="scientific">Hominimerdicola aceti</name>
    <dbReference type="NCBI Taxonomy" id="2981726"/>
    <lineage>
        <taxon>Bacteria</taxon>
        <taxon>Bacillati</taxon>
        <taxon>Bacillota</taxon>
        <taxon>Clostridia</taxon>
        <taxon>Eubacteriales</taxon>
        <taxon>Oscillospiraceae</taxon>
        <taxon>Hominimerdicola</taxon>
    </lineage>
</organism>
<gene>
    <name evidence="1" type="ORF">OCV57_03015</name>
</gene>
<accession>A0AAE3IF81</accession>
<comment type="caution">
    <text evidence="1">The sequence shown here is derived from an EMBL/GenBank/DDBJ whole genome shotgun (WGS) entry which is preliminary data.</text>
</comment>
<reference evidence="1 2" key="1">
    <citation type="journal article" date="2021" name="ISME Commun">
        <title>Automated analysis of genomic sequences facilitates high-throughput and comprehensive description of bacteria.</title>
        <authorList>
            <person name="Hitch T.C.A."/>
        </authorList>
    </citation>
    <scope>NUCLEOTIDE SEQUENCE [LARGE SCALE GENOMIC DNA]</scope>
    <source>
        <strain evidence="1 2">Sanger_31</strain>
    </source>
</reference>
<name>A0AAE3IF81_9FIRM</name>
<sequence>MGTGKQYDEEFKKQAIKLASFMQQTSGSKSSKRKTVSLKSLMNFWRKHLLFSPRTVGSQERRTVKVHFPKD</sequence>